<dbReference type="AlphaFoldDB" id="A0A517ZCG2"/>
<sequence length="340" mass="38282">MVAIVKNALVSLSRSPLVDRGLTWLEQRGDAEQNLLRVLMYHRVDDADARPHLYPGMISTSPAGFREQMQFLANSYQVVSLQQVMDAARSSQPLPPRSVLLTFDDAYVDFAQHAWPVMRELGLPVTLFVPTAYPDEPTRHFWWDRLYRSLCRTTLDHPVTLATGMTIPTDGGERYQLFRQLKEQIKTMPHADAMQLVDSIGESLGAADPETNSVLGWDELRTLQREGVTLAPHTRTHPMLNRIEPSEACREIEDSWNDLNRKLDEPVPPVVAYPAGGISEQVAAAAEEAGMVLGLTTRRGMNDLERADRFQLRRINVGGRTTLGVLRSQLLAQTRFLNTR</sequence>
<dbReference type="SUPFAM" id="SSF88713">
    <property type="entry name" value="Glycoside hydrolase/deacetylase"/>
    <property type="match status" value="1"/>
</dbReference>
<feature type="domain" description="NodB homology" evidence="3">
    <location>
        <begin position="97"/>
        <end position="340"/>
    </location>
</feature>
<organism evidence="4 5">
    <name type="scientific">Maioricimonas rarisocia</name>
    <dbReference type="NCBI Taxonomy" id="2528026"/>
    <lineage>
        <taxon>Bacteria</taxon>
        <taxon>Pseudomonadati</taxon>
        <taxon>Planctomycetota</taxon>
        <taxon>Planctomycetia</taxon>
        <taxon>Planctomycetales</taxon>
        <taxon>Planctomycetaceae</taxon>
        <taxon>Maioricimonas</taxon>
    </lineage>
</organism>
<keyword evidence="5" id="KW-1185">Reference proteome</keyword>
<reference evidence="4 5" key="1">
    <citation type="submission" date="2019-02" db="EMBL/GenBank/DDBJ databases">
        <title>Deep-cultivation of Planctomycetes and their phenomic and genomic characterization uncovers novel biology.</title>
        <authorList>
            <person name="Wiegand S."/>
            <person name="Jogler M."/>
            <person name="Boedeker C."/>
            <person name="Pinto D."/>
            <person name="Vollmers J."/>
            <person name="Rivas-Marin E."/>
            <person name="Kohn T."/>
            <person name="Peeters S.H."/>
            <person name="Heuer A."/>
            <person name="Rast P."/>
            <person name="Oberbeckmann S."/>
            <person name="Bunk B."/>
            <person name="Jeske O."/>
            <person name="Meyerdierks A."/>
            <person name="Storesund J.E."/>
            <person name="Kallscheuer N."/>
            <person name="Luecker S."/>
            <person name="Lage O.M."/>
            <person name="Pohl T."/>
            <person name="Merkel B.J."/>
            <person name="Hornburger P."/>
            <person name="Mueller R.-W."/>
            <person name="Bruemmer F."/>
            <person name="Labrenz M."/>
            <person name="Spormann A.M."/>
            <person name="Op den Camp H."/>
            <person name="Overmann J."/>
            <person name="Amann R."/>
            <person name="Jetten M.S.M."/>
            <person name="Mascher T."/>
            <person name="Medema M.H."/>
            <person name="Devos D.P."/>
            <person name="Kaster A.-K."/>
            <person name="Ovreas L."/>
            <person name="Rohde M."/>
            <person name="Galperin M.Y."/>
            <person name="Jogler C."/>
        </authorList>
    </citation>
    <scope>NUCLEOTIDE SEQUENCE [LARGE SCALE GENOMIC DNA]</scope>
    <source>
        <strain evidence="4 5">Mal4</strain>
    </source>
</reference>
<dbReference type="PANTHER" id="PTHR34216:SF3">
    <property type="entry name" value="POLY-BETA-1,6-N-ACETYL-D-GLUCOSAMINE N-DEACETYLASE"/>
    <property type="match status" value="1"/>
</dbReference>
<dbReference type="PROSITE" id="PS51677">
    <property type="entry name" value="NODB"/>
    <property type="match status" value="1"/>
</dbReference>
<evidence type="ECO:0000259" key="3">
    <source>
        <dbReference type="PROSITE" id="PS51677"/>
    </source>
</evidence>
<accession>A0A517ZCG2</accession>
<name>A0A517ZCG2_9PLAN</name>
<dbReference type="RefSeq" id="WP_197443684.1">
    <property type="nucleotide sequence ID" value="NZ_CP036275.1"/>
</dbReference>
<dbReference type="GO" id="GO:0005576">
    <property type="term" value="C:extracellular region"/>
    <property type="evidence" value="ECO:0007669"/>
    <property type="project" value="UniProtKB-SubCell"/>
</dbReference>
<dbReference type="EC" id="3.5.1.-" evidence="4"/>
<evidence type="ECO:0000256" key="1">
    <source>
        <dbReference type="ARBA" id="ARBA00004613"/>
    </source>
</evidence>
<evidence type="ECO:0000256" key="2">
    <source>
        <dbReference type="ARBA" id="ARBA00022729"/>
    </source>
</evidence>
<dbReference type="Gene3D" id="3.20.20.370">
    <property type="entry name" value="Glycoside hydrolase/deacetylase"/>
    <property type="match status" value="1"/>
</dbReference>
<dbReference type="GO" id="GO:0005975">
    <property type="term" value="P:carbohydrate metabolic process"/>
    <property type="evidence" value="ECO:0007669"/>
    <property type="project" value="InterPro"/>
</dbReference>
<comment type="subcellular location">
    <subcellularLocation>
        <location evidence="1">Secreted</location>
    </subcellularLocation>
</comment>
<evidence type="ECO:0000313" key="4">
    <source>
        <dbReference type="EMBL" id="QDU40130.1"/>
    </source>
</evidence>
<dbReference type="KEGG" id="mri:Mal4_44850"/>
<dbReference type="InterPro" id="IPR051398">
    <property type="entry name" value="Polysacch_Deacetylase"/>
</dbReference>
<dbReference type="Pfam" id="PF01522">
    <property type="entry name" value="Polysacc_deac_1"/>
    <property type="match status" value="1"/>
</dbReference>
<evidence type="ECO:0000313" key="5">
    <source>
        <dbReference type="Proteomes" id="UP000320496"/>
    </source>
</evidence>
<gene>
    <name evidence="4" type="primary">pgaB</name>
    <name evidence="4" type="ORF">Mal4_44850</name>
</gene>
<dbReference type="GO" id="GO:0016810">
    <property type="term" value="F:hydrolase activity, acting on carbon-nitrogen (but not peptide) bonds"/>
    <property type="evidence" value="ECO:0007669"/>
    <property type="project" value="InterPro"/>
</dbReference>
<keyword evidence="4" id="KW-0378">Hydrolase</keyword>
<dbReference type="InterPro" id="IPR011330">
    <property type="entry name" value="Glyco_hydro/deAcase_b/a-brl"/>
</dbReference>
<keyword evidence="2" id="KW-0732">Signal</keyword>
<protein>
    <submittedName>
        <fullName evidence="4">Poly-beta-1,6-N-acetyl-D-glucosamine N-deacetylase</fullName>
        <ecNumber evidence="4">3.5.1.-</ecNumber>
    </submittedName>
</protein>
<dbReference type="PANTHER" id="PTHR34216">
    <property type="match status" value="1"/>
</dbReference>
<dbReference type="Proteomes" id="UP000320496">
    <property type="component" value="Chromosome"/>
</dbReference>
<dbReference type="EMBL" id="CP036275">
    <property type="protein sequence ID" value="QDU40130.1"/>
    <property type="molecule type" value="Genomic_DNA"/>
</dbReference>
<dbReference type="InterPro" id="IPR002509">
    <property type="entry name" value="NODB_dom"/>
</dbReference>
<proteinExistence type="predicted"/>
<dbReference type="CDD" id="cd10918">
    <property type="entry name" value="CE4_NodB_like_5s_6s"/>
    <property type="match status" value="1"/>
</dbReference>